<sequence>MAPSNRYDSAIFTFDQIRAAIPAKRLAATPIIFRRQINRGVVHHQRERPMRVDRCPVRLDELQDIQRKIPLCPSQGCMACQLHENLLSYAAILPHNSDLVNEKVIRQYFPITQQCLDRELLKTVRLNFNNTALSVIEKLADT</sequence>
<comment type="caution">
    <text evidence="1">The sequence shown here is derived from an EMBL/GenBank/DDBJ whole genome shotgun (WGS) entry which is preliminary data.</text>
</comment>
<dbReference type="RefSeq" id="WP_339854666.1">
    <property type="nucleotide sequence ID" value="NZ_CAXAXR010000012.1"/>
</dbReference>
<dbReference type="AlphaFoldDB" id="A0A348WB15"/>
<dbReference type="EMBL" id="DMVW01000078">
    <property type="protein sequence ID" value="HAR51727.1"/>
    <property type="molecule type" value="Genomic_DNA"/>
</dbReference>
<organism evidence="1 2">
    <name type="scientific">Roseovarius nubinhibens</name>
    <dbReference type="NCBI Taxonomy" id="314263"/>
    <lineage>
        <taxon>Bacteria</taxon>
        <taxon>Pseudomonadati</taxon>
        <taxon>Pseudomonadota</taxon>
        <taxon>Alphaproteobacteria</taxon>
        <taxon>Rhodobacterales</taxon>
        <taxon>Roseobacteraceae</taxon>
        <taxon>Roseovarius</taxon>
    </lineage>
</organism>
<name>A0A348WB15_9RHOB</name>
<evidence type="ECO:0000313" key="1">
    <source>
        <dbReference type="EMBL" id="HAR51727.1"/>
    </source>
</evidence>
<accession>A0A348WB15</accession>
<evidence type="ECO:0000313" key="2">
    <source>
        <dbReference type="Proteomes" id="UP000264719"/>
    </source>
</evidence>
<gene>
    <name evidence="1" type="ORF">DCS45_07605</name>
</gene>
<protein>
    <submittedName>
        <fullName evidence="1">Uncharacterized protein</fullName>
    </submittedName>
</protein>
<proteinExistence type="predicted"/>
<dbReference type="Proteomes" id="UP000264719">
    <property type="component" value="Unassembled WGS sequence"/>
</dbReference>
<reference evidence="1 2" key="1">
    <citation type="journal article" date="2018" name="Nat. Biotechnol.">
        <title>A standardized bacterial taxonomy based on genome phylogeny substantially revises the tree of life.</title>
        <authorList>
            <person name="Parks D.H."/>
            <person name="Chuvochina M."/>
            <person name="Waite D.W."/>
            <person name="Rinke C."/>
            <person name="Skarshewski A."/>
            <person name="Chaumeil P.A."/>
            <person name="Hugenholtz P."/>
        </authorList>
    </citation>
    <scope>NUCLEOTIDE SEQUENCE [LARGE SCALE GENOMIC DNA]</scope>
    <source>
        <strain evidence="1">UBA9169</strain>
    </source>
</reference>